<sequence length="602" mass="66873">MFKHFRRGRGRLSLPLDEPALAPPSSRKQKKRFRNVKRLSVFVVAVTIMATGFMATKSSSLGGLRQSSWDGTVTQAQLQNLSLPSASRNAAGARRFRVFMPADAPHLSLCKSVMSSVALGYPLPVLLNWKGEFNRPEWHLAGSHIAKLESLHAAIEALLADPRGVAHDDDLAVLVDAYDVWFQLPPSVLIRRYHQLNREADQRVRKEWEATWGEHTNFPIPPPKHNILVTAAKDCHPGPQSGSDPHYEHWPKSPMPEFMYGPGTDRIAGPLLDAARKYKKVRPRCVNSGMIMGTMGALRAALARGKEKIAEAERTGRQLWSDQALFGDVMGDQELWREWMRHLGSTWDGAVAESAPSSLHRDVRPILRAALQGKNFEFGIGLDYGFATIPPTCSAEEDGYFVRLNDHEQVEAESEKAGVVDGVRVRGVPSELTAPNSNAASSSPSSAARDDDDAATYRDPLRDIAWGDVPLYTDFFFGTTPVGIHHNAYVDNLKAWRVEHWWERMWFYPQLRRLVSSHLILPQTGSGVRPLVRMPALAADGTEVVYMPPASETHEKVVTVFEPAADGGEATFSPISWDGICQKGKKPWFEELFGDKIGPLAL</sequence>
<dbReference type="PANTHER" id="PTHR36587:SF2">
    <property type="entry name" value="EXPRESSION SITE-ASSOCIATED GENE 3 (ESAG3)-LIKE PROTEIN"/>
    <property type="match status" value="1"/>
</dbReference>
<keyword evidence="2" id="KW-1133">Transmembrane helix</keyword>
<name>A0A2H4SPU3_CORMI</name>
<proteinExistence type="predicted"/>
<accession>A0A2H4SPU3</accession>
<keyword evidence="2" id="KW-0472">Membrane</keyword>
<reference evidence="3 4" key="1">
    <citation type="journal article" date="2017" name="BMC Genomics">
        <title>Chromosome level assembly and secondary metabolite potential of the parasitic fungus Cordyceps militaris.</title>
        <authorList>
            <person name="Kramer G.J."/>
            <person name="Nodwell J.R."/>
        </authorList>
    </citation>
    <scope>NUCLEOTIDE SEQUENCE [LARGE SCALE GENOMIC DNA]</scope>
    <source>
        <strain evidence="3 4">ATCC 34164</strain>
    </source>
</reference>
<protein>
    <submittedName>
        <fullName evidence="3">Uncharacterized protein</fullName>
    </submittedName>
</protein>
<feature type="region of interest" description="Disordered" evidence="1">
    <location>
        <begin position="1"/>
        <end position="31"/>
    </location>
</feature>
<dbReference type="CDD" id="cd22997">
    <property type="entry name" value="GT_LH"/>
    <property type="match status" value="1"/>
</dbReference>
<feature type="compositionally biased region" description="Basic residues" evidence="1">
    <location>
        <begin position="1"/>
        <end position="10"/>
    </location>
</feature>
<evidence type="ECO:0000313" key="4">
    <source>
        <dbReference type="Proteomes" id="UP000323067"/>
    </source>
</evidence>
<feature type="transmembrane region" description="Helical" evidence="2">
    <location>
        <begin position="36"/>
        <end position="55"/>
    </location>
</feature>
<dbReference type="PANTHER" id="PTHR36587">
    <property type="entry name" value="EXPRESSION SITE-ASSOCIATED GENE 3 (ESAG3)-LIKE PROTEIN"/>
    <property type="match status" value="1"/>
</dbReference>
<evidence type="ECO:0000256" key="2">
    <source>
        <dbReference type="SAM" id="Phobius"/>
    </source>
</evidence>
<keyword evidence="2" id="KW-0812">Transmembrane</keyword>
<feature type="region of interest" description="Disordered" evidence="1">
    <location>
        <begin position="429"/>
        <end position="453"/>
    </location>
</feature>
<gene>
    <name evidence="3" type="ORF">A9K55_004237</name>
</gene>
<evidence type="ECO:0000256" key="1">
    <source>
        <dbReference type="SAM" id="MobiDB-lite"/>
    </source>
</evidence>
<dbReference type="OrthoDB" id="422736at2759"/>
<feature type="compositionally biased region" description="Low complexity" evidence="1">
    <location>
        <begin position="429"/>
        <end position="447"/>
    </location>
</feature>
<dbReference type="AlphaFoldDB" id="A0A2H4SPU3"/>
<dbReference type="EMBL" id="CP023325">
    <property type="protein sequence ID" value="ATY65130.1"/>
    <property type="molecule type" value="Genomic_DNA"/>
</dbReference>
<dbReference type="VEuPathDB" id="FungiDB:A9K55_004237"/>
<evidence type="ECO:0000313" key="3">
    <source>
        <dbReference type="EMBL" id="ATY65130.1"/>
    </source>
</evidence>
<organism evidence="3 4">
    <name type="scientific">Cordyceps militaris</name>
    <name type="common">Caterpillar fungus</name>
    <name type="synonym">Clavaria militaris</name>
    <dbReference type="NCBI Taxonomy" id="73501"/>
    <lineage>
        <taxon>Eukaryota</taxon>
        <taxon>Fungi</taxon>
        <taxon>Dikarya</taxon>
        <taxon>Ascomycota</taxon>
        <taxon>Pezizomycotina</taxon>
        <taxon>Sordariomycetes</taxon>
        <taxon>Hypocreomycetidae</taxon>
        <taxon>Hypocreales</taxon>
        <taxon>Cordycipitaceae</taxon>
        <taxon>Cordyceps</taxon>
    </lineage>
</organism>
<dbReference type="Proteomes" id="UP000323067">
    <property type="component" value="Chromosome v"/>
</dbReference>
<dbReference type="VEuPathDB" id="FungiDB:CCM_04434"/>